<reference evidence="1 2" key="2">
    <citation type="journal article" date="2010" name="Stand. Genomic Sci.">
        <title>Complete genome sequence of Desulfohalobium retbaense type strain (HR(100)).</title>
        <authorList>
            <person name="Spring S."/>
            <person name="Nolan M."/>
            <person name="Lapidus A."/>
            <person name="Glavina Del Rio T."/>
            <person name="Copeland A."/>
            <person name="Tice H."/>
            <person name="Cheng J.F."/>
            <person name="Lucas S."/>
            <person name="Land M."/>
            <person name="Chen F."/>
            <person name="Bruce D."/>
            <person name="Goodwin L."/>
            <person name="Pitluck S."/>
            <person name="Ivanova N."/>
            <person name="Mavromatis K."/>
            <person name="Mikhailova N."/>
            <person name="Pati A."/>
            <person name="Chen A."/>
            <person name="Palaniappan K."/>
            <person name="Hauser L."/>
            <person name="Chang Y.J."/>
            <person name="Jeffries C.D."/>
            <person name="Munk C."/>
            <person name="Kiss H."/>
            <person name="Chain P."/>
            <person name="Han C."/>
            <person name="Brettin T."/>
            <person name="Detter J.C."/>
            <person name="Schuler E."/>
            <person name="Goker M."/>
            <person name="Rohde M."/>
            <person name="Bristow J."/>
            <person name="Eisen J.A."/>
            <person name="Markowitz V."/>
            <person name="Hugenholtz P."/>
            <person name="Kyrpides N.C."/>
            <person name="Klenk H.P."/>
        </authorList>
    </citation>
    <scope>NUCLEOTIDE SEQUENCE [LARGE SCALE GENOMIC DNA]</scope>
    <source>
        <strain evidence="1 2">DSM 5692</strain>
    </source>
</reference>
<gene>
    <name evidence="1" type="ordered locus">Dret_0539</name>
</gene>
<dbReference type="AlphaFoldDB" id="C8WYS0"/>
<evidence type="ECO:0000313" key="2">
    <source>
        <dbReference type="Proteomes" id="UP000001052"/>
    </source>
</evidence>
<organism evidence="1 2">
    <name type="scientific">Desulfohalobium retbaense (strain ATCC 49708 / DSM 5692 / JCM 16813 / HR100)</name>
    <dbReference type="NCBI Taxonomy" id="485915"/>
    <lineage>
        <taxon>Bacteria</taxon>
        <taxon>Pseudomonadati</taxon>
        <taxon>Thermodesulfobacteriota</taxon>
        <taxon>Desulfovibrionia</taxon>
        <taxon>Desulfovibrionales</taxon>
        <taxon>Desulfohalobiaceae</taxon>
        <taxon>Desulfohalobium</taxon>
    </lineage>
</organism>
<protein>
    <submittedName>
        <fullName evidence="1">Uncharacterized protein</fullName>
    </submittedName>
</protein>
<proteinExistence type="predicted"/>
<dbReference type="KEGG" id="drt:Dret_0539"/>
<accession>C8WYS0</accession>
<dbReference type="Proteomes" id="UP000001052">
    <property type="component" value="Chromosome"/>
</dbReference>
<name>C8WYS0_DESRD</name>
<evidence type="ECO:0000313" key="1">
    <source>
        <dbReference type="EMBL" id="ACV67836.1"/>
    </source>
</evidence>
<dbReference type="EMBL" id="CP001734">
    <property type="protein sequence ID" value="ACV67836.1"/>
    <property type="molecule type" value="Genomic_DNA"/>
</dbReference>
<reference evidence="2" key="1">
    <citation type="submission" date="2009-09" db="EMBL/GenBank/DDBJ databases">
        <title>The complete chromosome of Desulfohalobium retbaense DSM 5692.</title>
        <authorList>
            <consortium name="US DOE Joint Genome Institute (JGI-PGF)"/>
            <person name="Lucas S."/>
            <person name="Copeland A."/>
            <person name="Lapidus A."/>
            <person name="Glavina del Rio T."/>
            <person name="Dalin E."/>
            <person name="Tice H."/>
            <person name="Bruce D."/>
            <person name="Goodwin L."/>
            <person name="Pitluck S."/>
            <person name="Kyrpides N."/>
            <person name="Mavromatis K."/>
            <person name="Ivanova N."/>
            <person name="Mikhailova N."/>
            <person name="Munk A.C."/>
            <person name="Brettin T."/>
            <person name="Detter J.C."/>
            <person name="Han C."/>
            <person name="Tapia R."/>
            <person name="Larimer F."/>
            <person name="Land M."/>
            <person name="Hauser L."/>
            <person name="Markowitz V."/>
            <person name="Cheng J.-F."/>
            <person name="Hugenholtz P."/>
            <person name="Woyke T."/>
            <person name="Wu D."/>
            <person name="Spring S."/>
            <person name="Klenk H.-P."/>
            <person name="Eisen J.A."/>
        </authorList>
    </citation>
    <scope>NUCLEOTIDE SEQUENCE [LARGE SCALE GENOMIC DNA]</scope>
    <source>
        <strain evidence="2">DSM 5692</strain>
    </source>
</reference>
<dbReference type="HOGENOM" id="CLU_3198996_0_0_7"/>
<dbReference type="STRING" id="485915.Dret_0539"/>
<keyword evidence="2" id="KW-1185">Reference proteome</keyword>
<sequence length="45" mass="4743">MGISSTAASGEPVQTAFGILNSIRSFFPVAEESDSVFRDPLCNHG</sequence>